<dbReference type="EMBL" id="MFKI01000008">
    <property type="protein sequence ID" value="OGG39569.1"/>
    <property type="molecule type" value="Genomic_DNA"/>
</dbReference>
<organism evidence="2 3">
    <name type="scientific">Candidatus Jorgensenbacteria bacterium GWC1_48_12</name>
    <dbReference type="NCBI Taxonomy" id="1798469"/>
    <lineage>
        <taxon>Bacteria</taxon>
        <taxon>Candidatus Joergenseniibacteriota</taxon>
    </lineage>
</organism>
<dbReference type="CDD" id="cd00761">
    <property type="entry name" value="Glyco_tranf_GTA_type"/>
    <property type="match status" value="1"/>
</dbReference>
<dbReference type="InterPro" id="IPR029044">
    <property type="entry name" value="Nucleotide-diphossugar_trans"/>
</dbReference>
<dbReference type="Pfam" id="PF00535">
    <property type="entry name" value="Glycos_transf_2"/>
    <property type="match status" value="1"/>
</dbReference>
<evidence type="ECO:0000313" key="2">
    <source>
        <dbReference type="EMBL" id="OGG39569.1"/>
    </source>
</evidence>
<evidence type="ECO:0000259" key="1">
    <source>
        <dbReference type="Pfam" id="PF00535"/>
    </source>
</evidence>
<dbReference type="InterPro" id="IPR050834">
    <property type="entry name" value="Glycosyltransf_2"/>
</dbReference>
<dbReference type="InterPro" id="IPR001173">
    <property type="entry name" value="Glyco_trans_2-like"/>
</dbReference>
<name>A0A1F6BRK2_9BACT</name>
<accession>A0A1F6BRK2</accession>
<sequence length="377" mass="43478">MSKPFFSIILPTKNRPVLLRDAIKSVLSQNFDDYELIVSDNFNDETTKKAVEEFKKDSHLIYIRTDRELNIPDHWEFAGKRANGIYTLILTDRAFLKQGALQDIYDTIKGSKDQAVIFWKYGYFDEERGVLESEKEEAGLKILNSTDLLKDFGRTLDAHFLPRPHVGCYREDLIEKIRRDVGRLYLPYGPDFTSSLLVLSYSENVVFIPRPLVFFQGATLSAGTKAQSSIVTYLNSLNLHDPYKYVPIKAPINGNLIFNDFLKIRDIAGRNFRDISVNWSFYFNKCYQELREKGIIWKVNKETLADFWKEWTKALLSFDEETQTAVKKNFLRTWISVLKSFLKATPVGNILVKIKRAISGKPTFHYSSALEAGGFIT</sequence>
<gene>
    <name evidence="2" type="ORF">A2127_01650</name>
</gene>
<proteinExistence type="predicted"/>
<feature type="domain" description="Glycosyltransferase 2-like" evidence="1">
    <location>
        <begin position="7"/>
        <end position="135"/>
    </location>
</feature>
<dbReference type="PANTHER" id="PTHR43685:SF2">
    <property type="entry name" value="GLYCOSYLTRANSFERASE 2-LIKE DOMAIN-CONTAINING PROTEIN"/>
    <property type="match status" value="1"/>
</dbReference>
<protein>
    <recommendedName>
        <fullName evidence="1">Glycosyltransferase 2-like domain-containing protein</fullName>
    </recommendedName>
</protein>
<dbReference type="Proteomes" id="UP000179324">
    <property type="component" value="Unassembled WGS sequence"/>
</dbReference>
<comment type="caution">
    <text evidence="2">The sequence shown here is derived from an EMBL/GenBank/DDBJ whole genome shotgun (WGS) entry which is preliminary data.</text>
</comment>
<dbReference type="AlphaFoldDB" id="A0A1F6BRK2"/>
<dbReference type="SUPFAM" id="SSF53448">
    <property type="entry name" value="Nucleotide-diphospho-sugar transferases"/>
    <property type="match status" value="1"/>
</dbReference>
<dbReference type="PANTHER" id="PTHR43685">
    <property type="entry name" value="GLYCOSYLTRANSFERASE"/>
    <property type="match status" value="1"/>
</dbReference>
<evidence type="ECO:0000313" key="3">
    <source>
        <dbReference type="Proteomes" id="UP000179324"/>
    </source>
</evidence>
<dbReference type="Gene3D" id="3.90.550.10">
    <property type="entry name" value="Spore Coat Polysaccharide Biosynthesis Protein SpsA, Chain A"/>
    <property type="match status" value="1"/>
</dbReference>
<reference evidence="2 3" key="1">
    <citation type="journal article" date="2016" name="Nat. Commun.">
        <title>Thousands of microbial genomes shed light on interconnected biogeochemical processes in an aquifer system.</title>
        <authorList>
            <person name="Anantharaman K."/>
            <person name="Brown C.T."/>
            <person name="Hug L.A."/>
            <person name="Sharon I."/>
            <person name="Castelle C.J."/>
            <person name="Probst A.J."/>
            <person name="Thomas B.C."/>
            <person name="Singh A."/>
            <person name="Wilkins M.J."/>
            <person name="Karaoz U."/>
            <person name="Brodie E.L."/>
            <person name="Williams K.H."/>
            <person name="Hubbard S.S."/>
            <person name="Banfield J.F."/>
        </authorList>
    </citation>
    <scope>NUCLEOTIDE SEQUENCE [LARGE SCALE GENOMIC DNA]</scope>
</reference>